<organism evidence="1 2">
    <name type="scientific">Emergomyces africanus</name>
    <dbReference type="NCBI Taxonomy" id="1955775"/>
    <lineage>
        <taxon>Eukaryota</taxon>
        <taxon>Fungi</taxon>
        <taxon>Dikarya</taxon>
        <taxon>Ascomycota</taxon>
        <taxon>Pezizomycotina</taxon>
        <taxon>Eurotiomycetes</taxon>
        <taxon>Eurotiomycetidae</taxon>
        <taxon>Onygenales</taxon>
        <taxon>Ajellomycetaceae</taxon>
        <taxon>Emergomyces</taxon>
    </lineage>
</organism>
<comment type="caution">
    <text evidence="1">The sequence shown here is derived from an EMBL/GenBank/DDBJ whole genome shotgun (WGS) entry which is preliminary data.</text>
</comment>
<proteinExistence type="predicted"/>
<dbReference type="AlphaFoldDB" id="A0A1B7NKB7"/>
<sequence>PSGGGVKEPDQFPLRVGRFCLAELKQPSAGPPTGPCLSSTCSRAHIVQRIIAARGTSSDSNSDGTTGGR</sequence>
<evidence type="ECO:0000313" key="1">
    <source>
        <dbReference type="EMBL" id="OAX77279.1"/>
    </source>
</evidence>
<reference evidence="1 2" key="1">
    <citation type="submission" date="2015-07" db="EMBL/GenBank/DDBJ databases">
        <title>Emmonsia species relationships and genome sequence.</title>
        <authorList>
            <person name="Cuomo C.A."/>
            <person name="Schwartz I.S."/>
            <person name="Kenyon C."/>
            <person name="de Hoog G.S."/>
            <person name="Govender N.P."/>
            <person name="Botha A."/>
            <person name="Moreno L."/>
            <person name="de Vries M."/>
            <person name="Munoz J.F."/>
            <person name="Stielow J.B."/>
        </authorList>
    </citation>
    <scope>NUCLEOTIDE SEQUENCE [LARGE SCALE GENOMIC DNA]</scope>
    <source>
        <strain evidence="1 2">CBS 136260</strain>
    </source>
</reference>
<accession>A0A1B7NKB7</accession>
<dbReference type="Proteomes" id="UP000091918">
    <property type="component" value="Unassembled WGS sequence"/>
</dbReference>
<protein>
    <submittedName>
        <fullName evidence="1">Uncharacterized protein</fullName>
    </submittedName>
</protein>
<name>A0A1B7NKB7_9EURO</name>
<evidence type="ECO:0000313" key="2">
    <source>
        <dbReference type="Proteomes" id="UP000091918"/>
    </source>
</evidence>
<keyword evidence="2" id="KW-1185">Reference proteome</keyword>
<feature type="non-terminal residue" evidence="1">
    <location>
        <position position="1"/>
    </location>
</feature>
<dbReference type="EMBL" id="LGUA01002909">
    <property type="protein sequence ID" value="OAX77279.1"/>
    <property type="molecule type" value="Genomic_DNA"/>
</dbReference>
<gene>
    <name evidence="1" type="ORF">ACJ72_08425</name>
</gene>